<evidence type="ECO:0000313" key="7">
    <source>
        <dbReference type="EMBL" id="RAW27542.1"/>
    </source>
</evidence>
<dbReference type="Proteomes" id="UP000251314">
    <property type="component" value="Unassembled WGS sequence"/>
</dbReference>
<feature type="signal peptide" evidence="1">
    <location>
        <begin position="1"/>
        <end position="19"/>
    </location>
</feature>
<dbReference type="EMBL" id="RCMI01000277">
    <property type="protein sequence ID" value="KAG2920460.1"/>
    <property type="molecule type" value="Genomic_DNA"/>
</dbReference>
<dbReference type="Proteomes" id="UP000760860">
    <property type="component" value="Unassembled WGS sequence"/>
</dbReference>
<dbReference type="AlphaFoldDB" id="A0A329RVZ2"/>
<feature type="chain" id="PRO_5040067797" evidence="1">
    <location>
        <begin position="20"/>
        <end position="190"/>
    </location>
</feature>
<sequence>MATRKLLVISMLLLHRVSSFTYQQKGYWGTTDCSGASFYMGISRNSAADSATLPTIARRTLSTAQNTTAPLFASKTPVTGLKTTDYVMVEQFEPSTDCEGYFEGRVFLANDSCIKMINSTSYQSAIASVYKNDSMSLKMFDDNACSTTAANTLSVHSTTVARHLCFNNMYKFFSENQYTSSSGSFSSLGK</sequence>
<keyword evidence="8" id="KW-1185">Reference proteome</keyword>
<dbReference type="Proteomes" id="UP000735874">
    <property type="component" value="Unassembled WGS sequence"/>
</dbReference>
<evidence type="ECO:0000313" key="5">
    <source>
        <dbReference type="EMBL" id="KAG2982591.1"/>
    </source>
</evidence>
<dbReference type="EMBL" id="MJFZ01000554">
    <property type="protein sequence ID" value="RAW27542.1"/>
    <property type="molecule type" value="Genomic_DNA"/>
</dbReference>
<comment type="caution">
    <text evidence="7">The sequence shown here is derived from an EMBL/GenBank/DDBJ whole genome shotgun (WGS) entry which is preliminary data.</text>
</comment>
<dbReference type="EMBL" id="RCML01000276">
    <property type="protein sequence ID" value="KAG2982591.1"/>
    <property type="molecule type" value="Genomic_DNA"/>
</dbReference>
<dbReference type="Proteomes" id="UP000736787">
    <property type="component" value="Unassembled WGS sequence"/>
</dbReference>
<dbReference type="VEuPathDB" id="FungiDB:PC110_g16060"/>
<evidence type="ECO:0000313" key="3">
    <source>
        <dbReference type="EMBL" id="KAG2920460.1"/>
    </source>
</evidence>
<proteinExistence type="predicted"/>
<reference evidence="2" key="2">
    <citation type="submission" date="2018-10" db="EMBL/GenBank/DDBJ databases">
        <title>Effector identification in a new, highly contiguous assembly of the strawberry crown rot pathogen Phytophthora cactorum.</title>
        <authorList>
            <person name="Armitage A.D."/>
            <person name="Nellist C.F."/>
            <person name="Bates H."/>
            <person name="Vickerstaff R.J."/>
            <person name="Harrison R.J."/>
        </authorList>
    </citation>
    <scope>NUCLEOTIDE SEQUENCE</scope>
    <source>
        <strain evidence="2">15-7</strain>
        <strain evidence="3">4032</strain>
        <strain evidence="4">4040</strain>
        <strain evidence="5">P415</strain>
        <strain evidence="6">P421</strain>
    </source>
</reference>
<organism evidence="7 8">
    <name type="scientific">Phytophthora cactorum</name>
    <dbReference type="NCBI Taxonomy" id="29920"/>
    <lineage>
        <taxon>Eukaryota</taxon>
        <taxon>Sar</taxon>
        <taxon>Stramenopiles</taxon>
        <taxon>Oomycota</taxon>
        <taxon>Peronosporomycetes</taxon>
        <taxon>Peronosporales</taxon>
        <taxon>Peronosporaceae</taxon>
        <taxon>Phytophthora</taxon>
    </lineage>
</organism>
<dbReference type="Proteomes" id="UP000697107">
    <property type="component" value="Unassembled WGS sequence"/>
</dbReference>
<name>A0A329RVZ2_9STRA</name>
<keyword evidence="1" id="KW-0732">Signal</keyword>
<dbReference type="EMBL" id="RCMK01000004">
    <property type="protein sequence ID" value="KAG2955491.1"/>
    <property type="molecule type" value="Genomic_DNA"/>
</dbReference>
<evidence type="ECO:0000313" key="6">
    <source>
        <dbReference type="EMBL" id="KAG3220657.1"/>
    </source>
</evidence>
<evidence type="ECO:0000256" key="1">
    <source>
        <dbReference type="SAM" id="SignalP"/>
    </source>
</evidence>
<gene>
    <name evidence="7" type="ORF">PC110_g16060</name>
    <name evidence="2" type="ORF">PC113_g11070</name>
    <name evidence="3" type="ORF">PC115_g9809</name>
    <name evidence="4" type="ORF">PC117_g337</name>
    <name evidence="5" type="ORF">PC118_g9890</name>
    <name evidence="6" type="ORF">PC129_g8589</name>
</gene>
<dbReference type="Proteomes" id="UP000774804">
    <property type="component" value="Unassembled WGS sequence"/>
</dbReference>
<dbReference type="EMBL" id="RCMG01000307">
    <property type="protein sequence ID" value="KAG2857021.1"/>
    <property type="molecule type" value="Genomic_DNA"/>
</dbReference>
<evidence type="ECO:0000313" key="4">
    <source>
        <dbReference type="EMBL" id="KAG2955491.1"/>
    </source>
</evidence>
<dbReference type="EMBL" id="RCMV01000253">
    <property type="protein sequence ID" value="KAG3220657.1"/>
    <property type="molecule type" value="Genomic_DNA"/>
</dbReference>
<evidence type="ECO:0000313" key="2">
    <source>
        <dbReference type="EMBL" id="KAG2857021.1"/>
    </source>
</evidence>
<evidence type="ECO:0000313" key="8">
    <source>
        <dbReference type="Proteomes" id="UP000251314"/>
    </source>
</evidence>
<protein>
    <submittedName>
        <fullName evidence="7">Uncharacterized protein</fullName>
    </submittedName>
</protein>
<dbReference type="OrthoDB" id="128285at2759"/>
<accession>A0A329RVZ2</accession>
<dbReference type="STRING" id="29920.A0A329RVZ2"/>
<reference evidence="7 8" key="1">
    <citation type="submission" date="2018-01" db="EMBL/GenBank/DDBJ databases">
        <title>Draft genome of the strawberry crown rot pathogen Phytophthora cactorum.</title>
        <authorList>
            <person name="Armitage A.D."/>
            <person name="Lysoe E."/>
            <person name="Nellist C.F."/>
            <person name="Harrison R.J."/>
            <person name="Brurberg M.B."/>
        </authorList>
    </citation>
    <scope>NUCLEOTIDE SEQUENCE [LARGE SCALE GENOMIC DNA]</scope>
    <source>
        <strain evidence="7 8">10300</strain>
    </source>
</reference>